<evidence type="ECO:0000256" key="11">
    <source>
        <dbReference type="RuleBase" id="RU004181"/>
    </source>
</evidence>
<comment type="caution">
    <text evidence="12">The sequence shown here is derived from an EMBL/GenBank/DDBJ whole genome shotgun (WGS) entry which is preliminary data.</text>
</comment>
<keyword evidence="5 9" id="KW-0064">Aspartyl protease</keyword>
<keyword evidence="2 9" id="KW-1003">Cell membrane</keyword>
<comment type="pathway">
    <text evidence="9">Protein modification; lipoprotein biosynthesis (signal peptide cleavage).</text>
</comment>
<evidence type="ECO:0000313" key="13">
    <source>
        <dbReference type="Proteomes" id="UP000244224"/>
    </source>
</evidence>
<evidence type="ECO:0000256" key="1">
    <source>
        <dbReference type="ARBA" id="ARBA00006139"/>
    </source>
</evidence>
<keyword evidence="3 9" id="KW-0645">Protease</keyword>
<feature type="transmembrane region" description="Helical" evidence="9">
    <location>
        <begin position="122"/>
        <end position="145"/>
    </location>
</feature>
<dbReference type="Pfam" id="PF01252">
    <property type="entry name" value="Peptidase_A8"/>
    <property type="match status" value="1"/>
</dbReference>
<keyword evidence="7 9" id="KW-1133">Transmembrane helix</keyword>
<evidence type="ECO:0000256" key="6">
    <source>
        <dbReference type="ARBA" id="ARBA00022801"/>
    </source>
</evidence>
<dbReference type="PROSITE" id="PS00855">
    <property type="entry name" value="SPASE_II"/>
    <property type="match status" value="1"/>
</dbReference>
<dbReference type="GO" id="GO:0006508">
    <property type="term" value="P:proteolysis"/>
    <property type="evidence" value="ECO:0007669"/>
    <property type="project" value="UniProtKB-KW"/>
</dbReference>
<sequence length="164" mass="17798">MKMAWPILIIAFGAALDLAAKLWARASLEPYGAATEFLPFVALRLTFNHGVSFSLLSFEGEIARLTLLLATAALTASFALWAFRSQGLERIAASSIVAGALANVIDRAVYGTVTDYLDLHFGAWHPFVFNLADVWITAGAILLVFCQFSRKQSNVAVRNSSKTT</sequence>
<keyword evidence="8 9" id="KW-0472">Membrane</keyword>
<dbReference type="InterPro" id="IPR001872">
    <property type="entry name" value="Peptidase_A8"/>
</dbReference>
<comment type="subcellular location">
    <subcellularLocation>
        <location evidence="9">Cell membrane</location>
        <topology evidence="9">Multi-pass membrane protein</topology>
    </subcellularLocation>
</comment>
<evidence type="ECO:0000256" key="9">
    <source>
        <dbReference type="HAMAP-Rule" id="MF_00161"/>
    </source>
</evidence>
<dbReference type="EC" id="3.4.23.36" evidence="9"/>
<dbReference type="PRINTS" id="PR00781">
    <property type="entry name" value="LIPOSIGPTASE"/>
</dbReference>
<comment type="caution">
    <text evidence="9">Lacks conserved residue(s) required for the propagation of feature annotation.</text>
</comment>
<dbReference type="OrthoDB" id="9810259at2"/>
<dbReference type="GO" id="GO:0004190">
    <property type="term" value="F:aspartic-type endopeptidase activity"/>
    <property type="evidence" value="ECO:0007669"/>
    <property type="project" value="UniProtKB-UniRule"/>
</dbReference>
<dbReference type="HAMAP" id="MF_00161">
    <property type="entry name" value="LspA"/>
    <property type="match status" value="1"/>
</dbReference>
<name>A0A2T6AJA4_9RHOB</name>
<protein>
    <recommendedName>
        <fullName evidence="9">Lipoprotein signal peptidase</fullName>
        <ecNumber evidence="9">3.4.23.36</ecNumber>
    </recommendedName>
    <alternativeName>
        <fullName evidence="9">Prolipoprotein signal peptidase</fullName>
    </alternativeName>
    <alternativeName>
        <fullName evidence="9">Signal peptidase II</fullName>
        <shortName evidence="9">SPase II</shortName>
    </alternativeName>
</protein>
<reference evidence="12 13" key="1">
    <citation type="submission" date="2018-04" db="EMBL/GenBank/DDBJ databases">
        <title>Genomic Encyclopedia of Archaeal and Bacterial Type Strains, Phase II (KMG-II): from individual species to whole genera.</title>
        <authorList>
            <person name="Goeker M."/>
        </authorList>
    </citation>
    <scope>NUCLEOTIDE SEQUENCE [LARGE SCALE GENOMIC DNA]</scope>
    <source>
        <strain evidence="12 13">DSM 21823</strain>
    </source>
</reference>
<evidence type="ECO:0000256" key="7">
    <source>
        <dbReference type="ARBA" id="ARBA00022989"/>
    </source>
</evidence>
<evidence type="ECO:0000256" key="8">
    <source>
        <dbReference type="ARBA" id="ARBA00023136"/>
    </source>
</evidence>
<feature type="active site" evidence="9">
    <location>
        <position position="115"/>
    </location>
</feature>
<dbReference type="EMBL" id="QBKP01000024">
    <property type="protein sequence ID" value="PTX43890.1"/>
    <property type="molecule type" value="Genomic_DNA"/>
</dbReference>
<dbReference type="UniPathway" id="UPA00665"/>
<comment type="similarity">
    <text evidence="1 9 11">Belongs to the peptidase A8 family.</text>
</comment>
<dbReference type="RefSeq" id="WP_108130633.1">
    <property type="nucleotide sequence ID" value="NZ_QBKP01000024.1"/>
</dbReference>
<dbReference type="GO" id="GO:0005886">
    <property type="term" value="C:plasma membrane"/>
    <property type="evidence" value="ECO:0007669"/>
    <property type="project" value="UniProtKB-SubCell"/>
</dbReference>
<dbReference type="NCBIfam" id="TIGR00077">
    <property type="entry name" value="lspA"/>
    <property type="match status" value="1"/>
</dbReference>
<evidence type="ECO:0000256" key="2">
    <source>
        <dbReference type="ARBA" id="ARBA00022475"/>
    </source>
</evidence>
<evidence type="ECO:0000313" key="12">
    <source>
        <dbReference type="EMBL" id="PTX43890.1"/>
    </source>
</evidence>
<proteinExistence type="inferred from homology"/>
<dbReference type="Proteomes" id="UP000244224">
    <property type="component" value="Unassembled WGS sequence"/>
</dbReference>
<evidence type="ECO:0000256" key="10">
    <source>
        <dbReference type="RuleBase" id="RU000594"/>
    </source>
</evidence>
<dbReference type="AlphaFoldDB" id="A0A2T6AJA4"/>
<comment type="catalytic activity">
    <reaction evidence="9 10">
        <text>Release of signal peptides from bacterial membrane prolipoproteins. Hydrolyzes -Xaa-Yaa-Zaa-|-(S,diacylglyceryl)Cys-, in which Xaa is hydrophobic (preferably Leu), and Yaa (Ala or Ser) and Zaa (Gly or Ala) have small, neutral side chains.</text>
        <dbReference type="EC" id="3.4.23.36"/>
    </reaction>
</comment>
<organism evidence="12 13">
    <name type="scientific">Gemmobacter caeni</name>
    <dbReference type="NCBI Taxonomy" id="589035"/>
    <lineage>
        <taxon>Bacteria</taxon>
        <taxon>Pseudomonadati</taxon>
        <taxon>Pseudomonadota</taxon>
        <taxon>Alphaproteobacteria</taxon>
        <taxon>Rhodobacterales</taxon>
        <taxon>Paracoccaceae</taxon>
        <taxon>Gemmobacter</taxon>
    </lineage>
</organism>
<keyword evidence="6 9" id="KW-0378">Hydrolase</keyword>
<feature type="transmembrane region" description="Helical" evidence="9">
    <location>
        <begin position="62"/>
        <end position="83"/>
    </location>
</feature>
<gene>
    <name evidence="9" type="primary">lspA</name>
    <name evidence="12" type="ORF">C8N34_12423</name>
</gene>
<evidence type="ECO:0000256" key="3">
    <source>
        <dbReference type="ARBA" id="ARBA00022670"/>
    </source>
</evidence>
<accession>A0A2T6AJA4</accession>
<evidence type="ECO:0000256" key="5">
    <source>
        <dbReference type="ARBA" id="ARBA00022750"/>
    </source>
</evidence>
<evidence type="ECO:0000256" key="4">
    <source>
        <dbReference type="ARBA" id="ARBA00022692"/>
    </source>
</evidence>
<keyword evidence="13" id="KW-1185">Reference proteome</keyword>
<feature type="transmembrane region" description="Helical" evidence="9">
    <location>
        <begin position="90"/>
        <end position="110"/>
    </location>
</feature>
<feature type="active site" evidence="9">
    <location>
        <position position="133"/>
    </location>
</feature>
<dbReference type="PANTHER" id="PTHR33695:SF1">
    <property type="entry name" value="LIPOPROTEIN SIGNAL PEPTIDASE"/>
    <property type="match status" value="1"/>
</dbReference>
<comment type="function">
    <text evidence="9 10">This protein specifically catalyzes the removal of signal peptides from prolipoproteins.</text>
</comment>
<keyword evidence="4 9" id="KW-0812">Transmembrane</keyword>
<dbReference type="PANTHER" id="PTHR33695">
    <property type="entry name" value="LIPOPROTEIN SIGNAL PEPTIDASE"/>
    <property type="match status" value="1"/>
</dbReference>